<dbReference type="InterPro" id="IPR050625">
    <property type="entry name" value="ParA/MinD_ATPase"/>
</dbReference>
<evidence type="ECO:0000256" key="3">
    <source>
        <dbReference type="SAM" id="MobiDB-lite"/>
    </source>
</evidence>
<keyword evidence="6" id="KW-1185">Reference proteome</keyword>
<feature type="domain" description="CobQ/CobB/MinD/ParA nucleotide binding" evidence="4">
    <location>
        <begin position="162"/>
        <end position="374"/>
    </location>
</feature>
<dbReference type="PANTHER" id="PTHR43384:SF6">
    <property type="entry name" value="SEPTUM SITE-DETERMINING PROTEIN MIND HOMOLOG, CHLOROPLASTIC"/>
    <property type="match status" value="1"/>
</dbReference>
<dbReference type="Pfam" id="PF01656">
    <property type="entry name" value="CbiA"/>
    <property type="match status" value="1"/>
</dbReference>
<feature type="compositionally biased region" description="Basic residues" evidence="3">
    <location>
        <begin position="418"/>
        <end position="439"/>
    </location>
</feature>
<comment type="caution">
    <text evidence="5">The sequence shown here is derived from an EMBL/GenBank/DDBJ whole genome shotgun (WGS) entry which is preliminary data.</text>
</comment>
<dbReference type="InterPro" id="IPR002586">
    <property type="entry name" value="CobQ/CobB/MinD/ParA_Nub-bd_dom"/>
</dbReference>
<evidence type="ECO:0000256" key="1">
    <source>
        <dbReference type="ARBA" id="ARBA00022741"/>
    </source>
</evidence>
<name>A0ABW1QVE1_9ACTN</name>
<evidence type="ECO:0000313" key="6">
    <source>
        <dbReference type="Proteomes" id="UP001596098"/>
    </source>
</evidence>
<dbReference type="SUPFAM" id="SSF52540">
    <property type="entry name" value="P-loop containing nucleoside triphosphate hydrolases"/>
    <property type="match status" value="1"/>
</dbReference>
<gene>
    <name evidence="5" type="ORF">ACFPWU_02790</name>
</gene>
<dbReference type="PANTHER" id="PTHR43384">
    <property type="entry name" value="SEPTUM SITE-DETERMINING PROTEIN MIND HOMOLOG, CHLOROPLASTIC-RELATED"/>
    <property type="match status" value="1"/>
</dbReference>
<dbReference type="RefSeq" id="WP_164878643.1">
    <property type="nucleotide sequence ID" value="NZ_CP034929.1"/>
</dbReference>
<protein>
    <submittedName>
        <fullName evidence="5">CpaE family protein</fullName>
    </submittedName>
</protein>
<keyword evidence="2" id="KW-0067">ATP-binding</keyword>
<dbReference type="EMBL" id="JBHSQI010000002">
    <property type="protein sequence ID" value="MFC6152590.1"/>
    <property type="molecule type" value="Genomic_DNA"/>
</dbReference>
<dbReference type="Gene3D" id="3.40.50.300">
    <property type="entry name" value="P-loop containing nucleotide triphosphate hydrolases"/>
    <property type="match status" value="1"/>
</dbReference>
<evidence type="ECO:0000256" key="2">
    <source>
        <dbReference type="ARBA" id="ARBA00022840"/>
    </source>
</evidence>
<evidence type="ECO:0000313" key="5">
    <source>
        <dbReference type="EMBL" id="MFC6152590.1"/>
    </source>
</evidence>
<proteinExistence type="predicted"/>
<reference evidence="6" key="1">
    <citation type="journal article" date="2019" name="Int. J. Syst. Evol. Microbiol.">
        <title>The Global Catalogue of Microorganisms (GCM) 10K type strain sequencing project: providing services to taxonomists for standard genome sequencing and annotation.</title>
        <authorList>
            <consortium name="The Broad Institute Genomics Platform"/>
            <consortium name="The Broad Institute Genome Sequencing Center for Infectious Disease"/>
            <person name="Wu L."/>
            <person name="Ma J."/>
        </authorList>
    </citation>
    <scope>NUCLEOTIDE SEQUENCE [LARGE SCALE GENOMIC DNA]</scope>
    <source>
        <strain evidence="6">DFY28</strain>
    </source>
</reference>
<sequence>MCVSILAAGAGWESTALEQLDATPGLVVLKRCVDVDDLMASVTTGQWEVAVVAAEAPGLDGAVVRHLSAHGAGAVVILAAGSQDALRDRALASGAEAVVAETDMAELPALVRMVADRRARADDAGTGVPGVLPGWDPATGRVDPLESVAQVAGFRGRTLAVWGPVGAPGRTTLAITLAGVLADRGRAVVVVDADPHACVAQHLGVLDQVSGVLAAARLATAGTLRGRAHTVCRALSSRLGVLTGLPRPDRADEVVPGALAQVLDEVATFADVVVDLGAGLEADGPGDPLLPSVQGWNREVLGSVDEVVVVGAADPVGITRLAHSLSQLREWGDAPPVTVVINRTRPSLGWTEAEMADVVTGFVPLHAIRFLPEDRAALDKAVVVGRGPSEWDSRYTVGVRALTDVVHPETVQVGTKGAPRRSAGRGEVRRRRAGTARQR</sequence>
<organism evidence="5 6">
    <name type="scientific">Nocardioides yefusunii</name>
    <dbReference type="NCBI Taxonomy" id="2500546"/>
    <lineage>
        <taxon>Bacteria</taxon>
        <taxon>Bacillati</taxon>
        <taxon>Actinomycetota</taxon>
        <taxon>Actinomycetes</taxon>
        <taxon>Propionibacteriales</taxon>
        <taxon>Nocardioidaceae</taxon>
        <taxon>Nocardioides</taxon>
    </lineage>
</organism>
<feature type="region of interest" description="Disordered" evidence="3">
    <location>
        <begin position="411"/>
        <end position="439"/>
    </location>
</feature>
<evidence type="ECO:0000259" key="4">
    <source>
        <dbReference type="Pfam" id="PF01656"/>
    </source>
</evidence>
<accession>A0ABW1QVE1</accession>
<dbReference type="InterPro" id="IPR027417">
    <property type="entry name" value="P-loop_NTPase"/>
</dbReference>
<dbReference type="Proteomes" id="UP001596098">
    <property type="component" value="Unassembled WGS sequence"/>
</dbReference>
<keyword evidence="1" id="KW-0547">Nucleotide-binding</keyword>